<evidence type="ECO:0000259" key="7">
    <source>
        <dbReference type="PROSITE" id="PS51123"/>
    </source>
</evidence>
<sequence>MKKITILLFLLLINISVTAQNKYTNNADKLVVRYEYASAAKEYITLIENGSSDPYVYKQLGNSYYNMSNTVEAEKWYSKAVESKQDLETYYNYAQTLKSNGKYVESDKQMRMFVSMAPNDRRAIEFNNSPDYLIKLKNIEKLFDINKITVNSEKSNFGAVLYGNTLYFAGARNKGTKIYGWNDEPFLDLYQCNYNEVDGTYSEPTAISELNTVYHEGPLTMTKDGNTIYFSSESFNEKLFLKDSAKKLKFGQVSLYKAVKNDGKWVSITPLPFNNKSYSTGNPSIDKEGSMLYFASNMPGSIGGTDIWKVAVNSDGTFGTPENLGDKINTAGDENFPFISDNGILYFSSNGLIGFGGLDVFYVDLNKNEAPNNMGSPVNTEKDDFSFTFNKEKNIGYLSSSRSGVDNIYNAIPVCKSEMLAIVKNAKTNTVLANSRVVFLDINRNILDTKITNDKGEVLYSTDCQKQFSIDVYKDGFVTKSYPASKIEKGLRTSMDVFIDPIEMTVTETEIILNPIYFHSNKSDITDRGAAELDKLIYVMSQNNSLRIDVKAHTDTRGTDEYNLDLSERRAKSTVAYIISKGINADRISGKGYGESAPKIDCQDKCTELEYALNRRSEFIIVN</sequence>
<dbReference type="RefSeq" id="WP_104000088.1">
    <property type="nucleotide sequence ID" value="NZ_FNVP01000007.1"/>
</dbReference>
<comment type="subcellular location">
    <subcellularLocation>
        <location evidence="1">Cell outer membrane</location>
    </subcellularLocation>
</comment>
<dbReference type="InterPro" id="IPR006665">
    <property type="entry name" value="OmpA-like"/>
</dbReference>
<dbReference type="Pfam" id="PF07676">
    <property type="entry name" value="PD40"/>
    <property type="match status" value="2"/>
</dbReference>
<feature type="repeat" description="TPR" evidence="4">
    <location>
        <begin position="54"/>
        <end position="87"/>
    </location>
</feature>
<dbReference type="InterPro" id="IPR019734">
    <property type="entry name" value="TPR_rpt"/>
</dbReference>
<dbReference type="PROSITE" id="PS51123">
    <property type="entry name" value="OMPA_2"/>
    <property type="match status" value="1"/>
</dbReference>
<dbReference type="PROSITE" id="PS50005">
    <property type="entry name" value="TPR"/>
    <property type="match status" value="1"/>
</dbReference>
<evidence type="ECO:0000256" key="5">
    <source>
        <dbReference type="PROSITE-ProRule" id="PRU00473"/>
    </source>
</evidence>
<evidence type="ECO:0000256" key="4">
    <source>
        <dbReference type="PROSITE-ProRule" id="PRU00339"/>
    </source>
</evidence>
<dbReference type="InterPro" id="IPR036737">
    <property type="entry name" value="OmpA-like_sf"/>
</dbReference>
<evidence type="ECO:0000256" key="3">
    <source>
        <dbReference type="ARBA" id="ARBA00023237"/>
    </source>
</evidence>
<proteinExistence type="predicted"/>
<dbReference type="SUPFAM" id="SSF103088">
    <property type="entry name" value="OmpA-like"/>
    <property type="match status" value="1"/>
</dbReference>
<dbReference type="CDD" id="cd07185">
    <property type="entry name" value="OmpA_C-like"/>
    <property type="match status" value="1"/>
</dbReference>
<dbReference type="Proteomes" id="UP000236737">
    <property type="component" value="Unassembled WGS sequence"/>
</dbReference>
<dbReference type="OrthoDB" id="9809364at2"/>
<evidence type="ECO:0000313" key="9">
    <source>
        <dbReference type="Proteomes" id="UP000236737"/>
    </source>
</evidence>
<dbReference type="AlphaFoldDB" id="A0A1H5YDF9"/>
<dbReference type="PANTHER" id="PTHR30329">
    <property type="entry name" value="STATOR ELEMENT OF FLAGELLAR MOTOR COMPLEX"/>
    <property type="match status" value="1"/>
</dbReference>
<evidence type="ECO:0000256" key="1">
    <source>
        <dbReference type="ARBA" id="ARBA00004442"/>
    </source>
</evidence>
<dbReference type="GO" id="GO:0009279">
    <property type="term" value="C:cell outer membrane"/>
    <property type="evidence" value="ECO:0007669"/>
    <property type="project" value="UniProtKB-SubCell"/>
</dbReference>
<dbReference type="Pfam" id="PF00691">
    <property type="entry name" value="OmpA"/>
    <property type="match status" value="1"/>
</dbReference>
<dbReference type="InterPro" id="IPR011990">
    <property type="entry name" value="TPR-like_helical_dom_sf"/>
</dbReference>
<dbReference type="Gene3D" id="3.30.1330.60">
    <property type="entry name" value="OmpA-like domain"/>
    <property type="match status" value="1"/>
</dbReference>
<dbReference type="PANTHER" id="PTHR30329:SF21">
    <property type="entry name" value="LIPOPROTEIN YIAD-RELATED"/>
    <property type="match status" value="1"/>
</dbReference>
<keyword evidence="9" id="KW-1185">Reference proteome</keyword>
<feature type="domain" description="OmpA-like" evidence="7">
    <location>
        <begin position="505"/>
        <end position="623"/>
    </location>
</feature>
<evidence type="ECO:0000256" key="6">
    <source>
        <dbReference type="SAM" id="SignalP"/>
    </source>
</evidence>
<keyword evidence="6" id="KW-0732">Signal</keyword>
<dbReference type="InterPro" id="IPR006664">
    <property type="entry name" value="OMP_bac"/>
</dbReference>
<keyword evidence="4" id="KW-0802">TPR repeat</keyword>
<dbReference type="SUPFAM" id="SSF48452">
    <property type="entry name" value="TPR-like"/>
    <property type="match status" value="1"/>
</dbReference>
<accession>A0A1H5YDF9</accession>
<dbReference type="Gene3D" id="1.25.40.10">
    <property type="entry name" value="Tetratricopeptide repeat domain"/>
    <property type="match status" value="1"/>
</dbReference>
<dbReference type="EMBL" id="FNVP01000007">
    <property type="protein sequence ID" value="SEG21802.1"/>
    <property type="molecule type" value="Genomic_DNA"/>
</dbReference>
<dbReference type="SUPFAM" id="SSF82171">
    <property type="entry name" value="DPP6 N-terminal domain-like"/>
    <property type="match status" value="1"/>
</dbReference>
<evidence type="ECO:0000256" key="2">
    <source>
        <dbReference type="ARBA" id="ARBA00023136"/>
    </source>
</evidence>
<feature type="chain" id="PRO_5009290413" evidence="6">
    <location>
        <begin position="20"/>
        <end position="623"/>
    </location>
</feature>
<keyword evidence="3" id="KW-0998">Cell outer membrane</keyword>
<dbReference type="InterPro" id="IPR011659">
    <property type="entry name" value="WD40"/>
</dbReference>
<feature type="signal peptide" evidence="6">
    <location>
        <begin position="1"/>
        <end position="19"/>
    </location>
</feature>
<keyword evidence="2 5" id="KW-0472">Membrane</keyword>
<protein>
    <submittedName>
        <fullName evidence="8">WD40-like Beta Propeller Repeat</fullName>
    </submittedName>
</protein>
<reference evidence="9" key="1">
    <citation type="submission" date="2016-10" db="EMBL/GenBank/DDBJ databases">
        <authorList>
            <person name="Varghese N."/>
            <person name="Submissions S."/>
        </authorList>
    </citation>
    <scope>NUCLEOTIDE SEQUENCE [LARGE SCALE GENOMIC DNA]</scope>
    <source>
        <strain evidence="9">CGMCC 1.9230</strain>
    </source>
</reference>
<evidence type="ECO:0000313" key="8">
    <source>
        <dbReference type="EMBL" id="SEG21802.1"/>
    </source>
</evidence>
<dbReference type="PRINTS" id="PR01021">
    <property type="entry name" value="OMPADOMAIN"/>
</dbReference>
<dbReference type="InterPro" id="IPR050330">
    <property type="entry name" value="Bact_OuterMem_StrucFunc"/>
</dbReference>
<gene>
    <name evidence="8" type="ORF">SAMN04488130_107193</name>
</gene>
<name>A0A1H5YDF9_9FLAO</name>
<organism evidence="8 9">
    <name type="scientific">Flavobacterium urumqiense</name>
    <dbReference type="NCBI Taxonomy" id="935224"/>
    <lineage>
        <taxon>Bacteria</taxon>
        <taxon>Pseudomonadati</taxon>
        <taxon>Bacteroidota</taxon>
        <taxon>Flavobacteriia</taxon>
        <taxon>Flavobacteriales</taxon>
        <taxon>Flavobacteriaceae</taxon>
        <taxon>Flavobacterium</taxon>
    </lineage>
</organism>